<dbReference type="SMART" id="SM00306">
    <property type="entry name" value="HintN"/>
    <property type="match status" value="1"/>
</dbReference>
<proteinExistence type="evidence at transcript level"/>
<dbReference type="InterPro" id="IPR001767">
    <property type="entry name" value="Hedgehog_Hint"/>
</dbReference>
<dbReference type="GO" id="GO:0016539">
    <property type="term" value="P:intein-mediated protein splicing"/>
    <property type="evidence" value="ECO:0007669"/>
    <property type="project" value="InterPro"/>
</dbReference>
<organism evidence="3">
    <name type="scientific">Bathyctena chuni</name>
    <name type="common">Comb jellyfish</name>
    <dbReference type="NCBI Taxonomy" id="1403704"/>
    <lineage>
        <taxon>Eukaryota</taxon>
        <taxon>Metazoa</taxon>
        <taxon>Ctenophora</taxon>
        <taxon>Tentaculata</taxon>
        <taxon>Cydippida</taxon>
        <taxon>Bathyctenidae</taxon>
        <taxon>Bathyctena</taxon>
    </lineage>
</organism>
<evidence type="ECO:0000259" key="2">
    <source>
        <dbReference type="SMART" id="SM00306"/>
    </source>
</evidence>
<reference evidence="3" key="1">
    <citation type="journal article" date="2013" name="Science">
        <title>The genome of the ctenophore Mnemiopsis leidyi and its implications for cell type evolution.</title>
        <authorList>
            <consortium name="NISC Comparative Sequencing Program"/>
            <person name="Ryan J.F."/>
            <person name="Pang K."/>
            <person name="Schnitzler C.E."/>
            <person name="Nguyen A.D."/>
            <person name="Moreland R.T."/>
            <person name="Simmons D.K."/>
            <person name="Koch B.J."/>
            <person name="Francis W.R."/>
            <person name="Havlak P."/>
            <person name="Smith S.A."/>
            <person name="Putnam N.H."/>
            <person name="Haddock S.H."/>
            <person name="Dunn C.W."/>
            <person name="Wolfsberg T.G."/>
            <person name="Mullikin J.C."/>
            <person name="Martindale M.Q."/>
            <person name="Baxevanis A.D."/>
        </authorList>
    </citation>
    <scope>NUCLEOTIDE SEQUENCE</scope>
    <source>
        <strain evidence="3">60979</strain>
    </source>
</reference>
<sequence length="340" mass="38125">CENVSQMKCALAASFSGGYFNIDGSVDFDQDTSQTVSNKSLLAQSTLIWNGGTRELHDKKTIKDPHLMDRWRNSLITTPTMLTTDMYLEPMSTMVQLVNGNKYEATYDALKDFLGGNFTVVANRQKVEEERLREEQKKKEEEERKKNEQNKKEDTIVTPTVSSGPDCFPPHSIVTIFENGIEKMKPMQELNVGDLVLSYDVKKKISTFSPLILWAHADQYRDVKYLLIKLEDSSKIKISGEHLIMVGINHKTMMAKNVNKGDALYMLHKGFVKVVAITEVIETGLLAPITAAGNIFVEGILASCYANLVDVKILGELVKISGQTVGDLGFLPLRVARYFF</sequence>
<dbReference type="PROSITE" id="PS50817">
    <property type="entry name" value="INTEIN_N_TER"/>
    <property type="match status" value="1"/>
</dbReference>
<name>V9PPI1_BATCU</name>
<dbReference type="PANTHER" id="PTHR46706:SF12">
    <property type="entry name" value="PROTEIN QUA-1-RELATED"/>
    <property type="match status" value="1"/>
</dbReference>
<protein>
    <submittedName>
        <fullName evidence="3">Hint domain-containing protein</fullName>
    </submittedName>
</protein>
<dbReference type="SUPFAM" id="SSF51294">
    <property type="entry name" value="Hedgehog/intein (Hint) domain"/>
    <property type="match status" value="1"/>
</dbReference>
<feature type="compositionally biased region" description="Basic and acidic residues" evidence="1">
    <location>
        <begin position="128"/>
        <end position="155"/>
    </location>
</feature>
<reference evidence="3" key="2">
    <citation type="submission" date="2016-09" db="EMBL/GenBank/DDBJ databases">
        <authorList>
            <person name="Capua I."/>
            <person name="De Benedictis P."/>
            <person name="Joannis T."/>
            <person name="Lombin L.H."/>
            <person name="Cattoli G."/>
        </authorList>
    </citation>
    <scope>NUCLEOTIDE SEQUENCE</scope>
    <source>
        <strain evidence="3">60979</strain>
    </source>
</reference>
<evidence type="ECO:0000256" key="1">
    <source>
        <dbReference type="SAM" id="MobiDB-lite"/>
    </source>
</evidence>
<dbReference type="InterPro" id="IPR006141">
    <property type="entry name" value="Intein_N"/>
</dbReference>
<dbReference type="InterPro" id="IPR036844">
    <property type="entry name" value="Hint_dom_sf"/>
</dbReference>
<dbReference type="PANTHER" id="PTHR46706">
    <property type="entry name" value="PROTEIN QUA-1-RELATED"/>
    <property type="match status" value="1"/>
</dbReference>
<dbReference type="EMBL" id="KF317298">
    <property type="protein sequence ID" value="AHA51232.1"/>
    <property type="molecule type" value="mRNA"/>
</dbReference>
<feature type="region of interest" description="Disordered" evidence="1">
    <location>
        <begin position="128"/>
        <end position="162"/>
    </location>
</feature>
<accession>V9PPI1</accession>
<dbReference type="InterPro" id="IPR052140">
    <property type="entry name" value="Dev_Signal_Hedgehog-like"/>
</dbReference>
<dbReference type="AlphaFoldDB" id="V9PPI1"/>
<dbReference type="GO" id="GO:0016540">
    <property type="term" value="P:protein autoprocessing"/>
    <property type="evidence" value="ECO:0007669"/>
    <property type="project" value="InterPro"/>
</dbReference>
<feature type="non-terminal residue" evidence="3">
    <location>
        <position position="340"/>
    </location>
</feature>
<feature type="non-terminal residue" evidence="3">
    <location>
        <position position="1"/>
    </location>
</feature>
<feature type="domain" description="Hint" evidence="2">
    <location>
        <begin position="165"/>
        <end position="268"/>
    </location>
</feature>
<evidence type="ECO:0000313" key="3">
    <source>
        <dbReference type="EMBL" id="AHA51232.1"/>
    </source>
</evidence>
<dbReference type="CDD" id="cd00081">
    <property type="entry name" value="Hint"/>
    <property type="match status" value="1"/>
</dbReference>
<dbReference type="InterPro" id="IPR003587">
    <property type="entry name" value="Hint_dom_N"/>
</dbReference>
<dbReference type="Pfam" id="PF01079">
    <property type="entry name" value="Hint"/>
    <property type="match status" value="1"/>
</dbReference>
<dbReference type="Gene3D" id="2.170.16.10">
    <property type="entry name" value="Hedgehog/Intein (Hint) domain"/>
    <property type="match status" value="1"/>
</dbReference>